<dbReference type="Gene3D" id="1.10.260.40">
    <property type="entry name" value="lambda repressor-like DNA-binding domains"/>
    <property type="match status" value="1"/>
</dbReference>
<evidence type="ECO:0008006" key="2">
    <source>
        <dbReference type="Google" id="ProtNLM"/>
    </source>
</evidence>
<dbReference type="InterPro" id="IPR001387">
    <property type="entry name" value="Cro/C1-type_HTH"/>
</dbReference>
<protein>
    <recommendedName>
        <fullName evidence="2">Helix-turn-helix domain-containing protein</fullName>
    </recommendedName>
</protein>
<dbReference type="InterPro" id="IPR010982">
    <property type="entry name" value="Lambda_DNA-bd_dom_sf"/>
</dbReference>
<dbReference type="AlphaFoldDB" id="Q6XMV5"/>
<dbReference type="SUPFAM" id="SSF47413">
    <property type="entry name" value="lambda repressor-like DNA-binding domains"/>
    <property type="match status" value="1"/>
</dbReference>
<keyword evidence="1" id="KW-0614">Plasmid</keyword>
<dbReference type="EMBL" id="AY223810">
    <property type="protein sequence ID" value="AAP74076.1"/>
    <property type="molecule type" value="Genomic_DNA"/>
</dbReference>
<reference evidence="1" key="1">
    <citation type="journal article" date="2003" name="J. Bacteriol.">
        <title>Complete nucleotide sequence and genetic organization of the 210-kilobase linear plasmid of Rhodococcus erythropolis BD2.</title>
        <authorList>
            <person name="Stecker C."/>
            <person name="Johann A."/>
            <person name="Herzberg C."/>
            <person name="Averhoff B."/>
            <person name="Gottschalk G."/>
        </authorList>
    </citation>
    <scope>NUCLEOTIDE SEQUENCE</scope>
    <source>
        <strain evidence="1">BD2</strain>
        <plasmid evidence="1">pBD2</plasmid>
    </source>
</reference>
<proteinExistence type="predicted"/>
<dbReference type="RefSeq" id="WP_011133523.1">
    <property type="nucleotide sequence ID" value="NC_005073.1"/>
</dbReference>
<evidence type="ECO:0000313" key="1">
    <source>
        <dbReference type="EMBL" id="AAP74076.1"/>
    </source>
</evidence>
<dbReference type="CDD" id="cd00093">
    <property type="entry name" value="HTH_XRE"/>
    <property type="match status" value="1"/>
</dbReference>
<accession>Q6XMV5</accession>
<gene>
    <name evidence="1" type="ORF">PBD2.191</name>
</gene>
<organism evidence="1">
    <name type="scientific">Rhodococcus erythropolis</name>
    <name type="common">Arthrobacter picolinophilus</name>
    <dbReference type="NCBI Taxonomy" id="1833"/>
    <lineage>
        <taxon>Bacteria</taxon>
        <taxon>Bacillati</taxon>
        <taxon>Actinomycetota</taxon>
        <taxon>Actinomycetes</taxon>
        <taxon>Mycobacteriales</taxon>
        <taxon>Nocardiaceae</taxon>
        <taxon>Rhodococcus</taxon>
        <taxon>Rhodococcus erythropolis group</taxon>
    </lineage>
</organism>
<name>Q6XMV5_RHOER</name>
<geneLocation type="plasmid" evidence="1">
    <name>pBD2</name>
</geneLocation>
<dbReference type="GO" id="GO:0003677">
    <property type="term" value="F:DNA binding"/>
    <property type="evidence" value="ECO:0007669"/>
    <property type="project" value="InterPro"/>
</dbReference>
<sequence>MTTMMNPDEQLVADLGREKARETAAHIAYLRHLRQLHERGFTQMRLAKIVGVSQPTISDMLRRARIDAPDLRPGTHGGTAYEIAARYAAGEITRAAMMRELTGWEYERPAEANPFEWVDDGNPAVEGSFTMQAGRALHDGFLTDEDCDALLEALADH</sequence>